<dbReference type="Gene3D" id="2.130.10.10">
    <property type="entry name" value="YVTN repeat-like/Quinoprotein amine dehydrogenase"/>
    <property type="match status" value="2"/>
</dbReference>
<feature type="repeat" description="WD" evidence="9">
    <location>
        <begin position="130"/>
        <end position="171"/>
    </location>
</feature>
<feature type="DNA-binding region" description="HMG box" evidence="10">
    <location>
        <begin position="1009"/>
        <end position="1077"/>
    </location>
</feature>
<organism evidence="13 14">
    <name type="scientific">Crypturellus undulatus</name>
    <dbReference type="NCBI Taxonomy" id="48396"/>
    <lineage>
        <taxon>Eukaryota</taxon>
        <taxon>Metazoa</taxon>
        <taxon>Chordata</taxon>
        <taxon>Craniata</taxon>
        <taxon>Vertebrata</taxon>
        <taxon>Euteleostomi</taxon>
        <taxon>Archelosauria</taxon>
        <taxon>Archosauria</taxon>
        <taxon>Dinosauria</taxon>
        <taxon>Saurischia</taxon>
        <taxon>Theropoda</taxon>
        <taxon>Coelurosauria</taxon>
        <taxon>Aves</taxon>
        <taxon>Palaeognathae</taxon>
        <taxon>Tinamiformes</taxon>
        <taxon>Tinamidae</taxon>
        <taxon>Crypturellus</taxon>
    </lineage>
</organism>
<evidence type="ECO:0000256" key="9">
    <source>
        <dbReference type="PROSITE-ProRule" id="PRU00221"/>
    </source>
</evidence>
<dbReference type="Proteomes" id="UP000534426">
    <property type="component" value="Unassembled WGS sequence"/>
</dbReference>
<dbReference type="GO" id="GO:0003682">
    <property type="term" value="F:chromatin binding"/>
    <property type="evidence" value="ECO:0007669"/>
    <property type="project" value="TreeGrafter"/>
</dbReference>
<proteinExistence type="predicted"/>
<dbReference type="Pfam" id="PF20946">
    <property type="entry name" value="Ctf4_C"/>
    <property type="match status" value="1"/>
</dbReference>
<feature type="repeat" description="WD" evidence="9">
    <location>
        <begin position="234"/>
        <end position="265"/>
    </location>
</feature>
<dbReference type="PROSITE" id="PS50082">
    <property type="entry name" value="WD_REPEATS_2"/>
    <property type="match status" value="3"/>
</dbReference>
<feature type="compositionally biased region" description="Basic and acidic residues" evidence="11">
    <location>
        <begin position="983"/>
        <end position="998"/>
    </location>
</feature>
<dbReference type="FunFam" id="2.130.10.10:FF:001715">
    <property type="entry name" value="WD repeat and HMG-box DNA-binding protein 1"/>
    <property type="match status" value="1"/>
</dbReference>
<dbReference type="EMBL" id="VWPW01017370">
    <property type="protein sequence ID" value="NWJ05385.1"/>
    <property type="molecule type" value="Genomic_DNA"/>
</dbReference>
<dbReference type="FunFam" id="1.10.30.10:FF:000028">
    <property type="entry name" value="WD repeat and HMG-box DNA-binding protein 1"/>
    <property type="match status" value="1"/>
</dbReference>
<dbReference type="InterPro" id="IPR015943">
    <property type="entry name" value="WD40/YVTN_repeat-like_dom_sf"/>
</dbReference>
<feature type="region of interest" description="Disordered" evidence="11">
    <location>
        <begin position="326"/>
        <end position="374"/>
    </location>
</feature>
<dbReference type="InterPro" id="IPR001680">
    <property type="entry name" value="WD40_rpt"/>
</dbReference>
<gene>
    <name evidence="13" type="primary">Wdhd1</name>
    <name evidence="13" type="ORF">CRYUND_R11792</name>
</gene>
<dbReference type="GO" id="GO:0006261">
    <property type="term" value="P:DNA-templated DNA replication"/>
    <property type="evidence" value="ECO:0007669"/>
    <property type="project" value="InterPro"/>
</dbReference>
<dbReference type="PANTHER" id="PTHR19932">
    <property type="entry name" value="WD REPEAT AND HMG-BOX DNA BINDING PROTEIN"/>
    <property type="match status" value="1"/>
</dbReference>
<evidence type="ECO:0000256" key="10">
    <source>
        <dbReference type="PROSITE-ProRule" id="PRU00267"/>
    </source>
</evidence>
<keyword evidence="5 10" id="KW-0539">Nucleus</keyword>
<dbReference type="Pfam" id="PF24817">
    <property type="entry name" value="WD40_WDHD1_1st"/>
    <property type="match status" value="1"/>
</dbReference>
<evidence type="ECO:0000256" key="3">
    <source>
        <dbReference type="ARBA" id="ARBA00022737"/>
    </source>
</evidence>
<feature type="non-terminal residue" evidence="13">
    <location>
        <position position="1"/>
    </location>
</feature>
<evidence type="ECO:0000256" key="8">
    <source>
        <dbReference type="ARBA" id="ARBA00080131"/>
    </source>
</evidence>
<dbReference type="GO" id="GO:0006281">
    <property type="term" value="P:DNA repair"/>
    <property type="evidence" value="ECO:0007669"/>
    <property type="project" value="TreeGrafter"/>
</dbReference>
<dbReference type="CDD" id="cd21993">
    <property type="entry name" value="HMG-box_WDHD1"/>
    <property type="match status" value="1"/>
</dbReference>
<feature type="repeat" description="WD" evidence="9">
    <location>
        <begin position="7"/>
        <end position="39"/>
    </location>
</feature>
<feature type="compositionally biased region" description="Polar residues" evidence="11">
    <location>
        <begin position="965"/>
        <end position="978"/>
    </location>
</feature>
<evidence type="ECO:0000256" key="1">
    <source>
        <dbReference type="ARBA" id="ARBA00004642"/>
    </source>
</evidence>
<feature type="region of interest" description="Disordered" evidence="11">
    <location>
        <begin position="1059"/>
        <end position="1122"/>
    </location>
</feature>
<dbReference type="InterPro" id="IPR036322">
    <property type="entry name" value="WD40_repeat_dom_sf"/>
</dbReference>
<dbReference type="AlphaFoldDB" id="A0A7K4LKY8"/>
<dbReference type="Gene3D" id="1.10.30.10">
    <property type="entry name" value="High mobility group box domain"/>
    <property type="match status" value="1"/>
</dbReference>
<keyword evidence="14" id="KW-1185">Reference proteome</keyword>
<dbReference type="PROSITE" id="PS50118">
    <property type="entry name" value="HMG_BOX_2"/>
    <property type="match status" value="1"/>
</dbReference>
<comment type="subcellular location">
    <subcellularLocation>
        <location evidence="1">Nucleus</location>
        <location evidence="1">Nucleoplasm</location>
    </subcellularLocation>
</comment>
<evidence type="ECO:0000256" key="6">
    <source>
        <dbReference type="ARBA" id="ARBA00056293"/>
    </source>
</evidence>
<dbReference type="Pfam" id="PF24815">
    <property type="entry name" value="HMG_WDHD1"/>
    <property type="match status" value="1"/>
</dbReference>
<feature type="region of interest" description="Disordered" evidence="11">
    <location>
        <begin position="389"/>
        <end position="432"/>
    </location>
</feature>
<name>A0A7K4LKY8_9AVES</name>
<feature type="non-terminal residue" evidence="13">
    <location>
        <position position="1122"/>
    </location>
</feature>
<dbReference type="GO" id="GO:0005654">
    <property type="term" value="C:nucleoplasm"/>
    <property type="evidence" value="ECO:0007669"/>
    <property type="project" value="UniProtKB-SubCell"/>
</dbReference>
<evidence type="ECO:0000256" key="7">
    <source>
        <dbReference type="ARBA" id="ARBA00069769"/>
    </source>
</evidence>
<dbReference type="InterPro" id="IPR022100">
    <property type="entry name" value="WDHD1/CFT4_beta-prop_2nd"/>
</dbReference>
<dbReference type="InterPro" id="IPR055339">
    <property type="entry name" value="HMG-box_WDHD1"/>
</dbReference>
<dbReference type="InterPro" id="IPR048591">
    <property type="entry name" value="WDHD1/CFT4_hel"/>
</dbReference>
<keyword evidence="3" id="KW-0677">Repeat</keyword>
<keyword evidence="2 9" id="KW-0853">WD repeat</keyword>
<dbReference type="Pfam" id="PF12341">
    <property type="entry name" value="Mcl1_mid"/>
    <property type="match status" value="1"/>
</dbReference>
<accession>A0A7K4LKY8</accession>
<dbReference type="InterPro" id="IPR009071">
    <property type="entry name" value="HMG_box_dom"/>
</dbReference>
<feature type="domain" description="HMG box" evidence="12">
    <location>
        <begin position="1009"/>
        <end position="1077"/>
    </location>
</feature>
<dbReference type="PANTHER" id="PTHR19932:SF10">
    <property type="entry name" value="WD REPEAT AND HMG-BOX DNA-BINDING PROTEIN 1"/>
    <property type="match status" value="1"/>
</dbReference>
<evidence type="ECO:0000256" key="11">
    <source>
        <dbReference type="SAM" id="MobiDB-lite"/>
    </source>
</evidence>
<evidence type="ECO:0000256" key="4">
    <source>
        <dbReference type="ARBA" id="ARBA00023125"/>
    </source>
</evidence>
<dbReference type="GO" id="GO:0043596">
    <property type="term" value="C:nuclear replication fork"/>
    <property type="evidence" value="ECO:0007669"/>
    <property type="project" value="TreeGrafter"/>
</dbReference>
<dbReference type="SUPFAM" id="SSF50978">
    <property type="entry name" value="WD40 repeat-like"/>
    <property type="match status" value="1"/>
</dbReference>
<feature type="compositionally biased region" description="Acidic residues" evidence="11">
    <location>
        <begin position="347"/>
        <end position="359"/>
    </location>
</feature>
<dbReference type="SMART" id="SM00398">
    <property type="entry name" value="HMG"/>
    <property type="match status" value="1"/>
</dbReference>
<evidence type="ECO:0000256" key="2">
    <source>
        <dbReference type="ARBA" id="ARBA00022574"/>
    </source>
</evidence>
<feature type="compositionally biased region" description="Low complexity" evidence="11">
    <location>
        <begin position="932"/>
        <end position="944"/>
    </location>
</feature>
<comment type="function">
    <text evidence="6">Core replisome component that acts as a replication initiation factor. Binds directly to the CMG complex and functions as a hub to recruit additional proteins to the replication fork.</text>
</comment>
<dbReference type="GO" id="GO:0000278">
    <property type="term" value="P:mitotic cell cycle"/>
    <property type="evidence" value="ECO:0007669"/>
    <property type="project" value="TreeGrafter"/>
</dbReference>
<dbReference type="CDD" id="cd00200">
    <property type="entry name" value="WD40"/>
    <property type="match status" value="1"/>
</dbReference>
<sequence>GEKMPMRYGHTEGHTDVCFDDSGSCIVTCGSDGDVRIWENLDDDDPKSINVGEKAYSCALKNGRLITAVSNNTVQIHTFPEGTPDGILTRFTMNANHVVFNSDGTKIAAGSSDFMVKVVEVTDSSKQKTFRGHDAPVLSLAFDPKDDFLASASCDGSVRVWKIADQTCVTSWQLLQKSNDVINAKSICRLGWQPGSGKFLAVPVDKAVKLYRRETWDNKLDLSDTSVTQPFNVVVWSPCGQYLAAGSVDGSIVVWKVATQECIERMKHEKKYTICGLAWHPKCGQIAYTDTEGNLGLLENVGDGKKPNAKVASAVTKDYDDLFDGEDDDYLNGDTIEPQSSPRAVANEDDGGGDDDDDLVPTSGHPRRTIIDDDDNSLDIGLIKANSNLLGKEDEDEDRALGFPDLPPSSTQRPLYDGPMPTPKQKPFQSGSTPVHLMHRFMVWNSVGIIRCYNDEQDNAIDIEFHDTSIHHATHLPNSLNHTMADLSTEAVLLACESTEELASKLHCIHFSSWDANKEWTVDMPEDEDIEAICLGHGWAACATSALLVRVFTIGGVQKEIFSLPGPVVSMAGHGEQLMIIYHRGSTGFDGDQCLGVQLLEMGKKKKQVLHGDPLSLAKKSYLTWIGFSAEGTPCYVDSEGIVRMLNRGFGNTWIPVCNMREHCKGKSDHYWVVGIHENPQQLRCIPCKGARFPPTLPRPAVAILSFKLPYCQVMTEKGQMEEQYWRSIVFQNHMDYLSKNGYELNEMAKNQSAKEQQELLMKLFALSCKLEREFRCVELADLMTHNVVNLAIKYASRSRRLNLAQRLSEMAVERASEIATAVEEEEEDFRTHLSAGYSTSATEWSRLPVRNVQQDQEMEDEEEAEACEEAEETPETHKQRPNPFSKGVASREVITPKSAVISSSSQGRVNPFKVSSNKKDPVVPLTNVLDSMSKYSKKTSSSSRAVNKEKSQVIKPLIPKPKSKQVSAASFFQPRTPNSSEKVVEEGEEKAENESPVDKVAAQENTENKRPRTGFQLWLEENRANILTDNPDLNEAEVIKEGMNQFRVLSAEERMVWTEKAKGGTANDLPEAKKRKRPEAGEEEGKKNQEEKSEDSNSSKKIKPLDQPTNVRLSAFAFKQS</sequence>
<feature type="compositionally biased region" description="Basic and acidic residues" evidence="11">
    <location>
        <begin position="1079"/>
        <end position="1099"/>
    </location>
</feature>
<comment type="caution">
    <text evidence="13">The sequence shown here is derived from an EMBL/GenBank/DDBJ whole genome shotgun (WGS) entry which is preliminary data.</text>
</comment>
<evidence type="ECO:0000313" key="14">
    <source>
        <dbReference type="Proteomes" id="UP000534426"/>
    </source>
</evidence>
<dbReference type="SMART" id="SM00320">
    <property type="entry name" value="WD40"/>
    <property type="match status" value="5"/>
</dbReference>
<evidence type="ECO:0000313" key="13">
    <source>
        <dbReference type="EMBL" id="NWJ05385.1"/>
    </source>
</evidence>
<reference evidence="13 14" key="1">
    <citation type="submission" date="2019-09" db="EMBL/GenBank/DDBJ databases">
        <title>Bird 10,000 Genomes (B10K) Project - Family phase.</title>
        <authorList>
            <person name="Zhang G."/>
        </authorList>
    </citation>
    <scope>NUCLEOTIDE SEQUENCE [LARGE SCALE GENOMIC DNA]</scope>
    <source>
        <strain evidence="13">B10K-MSB-37135</strain>
        <tissue evidence="13">Heart</tissue>
    </source>
</reference>
<evidence type="ECO:0000256" key="5">
    <source>
        <dbReference type="ARBA" id="ARBA00023242"/>
    </source>
</evidence>
<feature type="region of interest" description="Disordered" evidence="11">
    <location>
        <begin position="851"/>
        <end position="1017"/>
    </location>
</feature>
<dbReference type="InterPro" id="IPR057646">
    <property type="entry name" value="WD40_WDHD1_1st"/>
</dbReference>
<feature type="compositionally biased region" description="Acidic residues" evidence="11">
    <location>
        <begin position="857"/>
        <end position="874"/>
    </location>
</feature>
<dbReference type="SUPFAM" id="SSF47095">
    <property type="entry name" value="HMG-box"/>
    <property type="match status" value="1"/>
</dbReference>
<keyword evidence="4 10" id="KW-0238">DNA-binding</keyword>
<protein>
    <recommendedName>
        <fullName evidence="7">WD repeat and HMG-box DNA-binding protein 1</fullName>
    </recommendedName>
    <alternativeName>
        <fullName evidence="8">Acidic nucleoplasmic DNA-binding protein 1</fullName>
    </alternativeName>
</protein>
<dbReference type="GO" id="GO:0003677">
    <property type="term" value="F:DNA binding"/>
    <property type="evidence" value="ECO:0007669"/>
    <property type="project" value="UniProtKB-UniRule"/>
</dbReference>
<dbReference type="InterPro" id="IPR036910">
    <property type="entry name" value="HMG_box_dom_sf"/>
</dbReference>
<dbReference type="PROSITE" id="PS50294">
    <property type="entry name" value="WD_REPEATS_REGION"/>
    <property type="match status" value="2"/>
</dbReference>
<evidence type="ECO:0000259" key="12">
    <source>
        <dbReference type="PROSITE" id="PS50118"/>
    </source>
</evidence>